<dbReference type="Proteomes" id="UP000041254">
    <property type="component" value="Unassembled WGS sequence"/>
</dbReference>
<feature type="compositionally biased region" description="Polar residues" evidence="2">
    <location>
        <begin position="365"/>
        <end position="380"/>
    </location>
</feature>
<proteinExistence type="predicted"/>
<dbReference type="Pfam" id="PF22675">
    <property type="entry name" value="KH-I_KHDC4-BBP"/>
    <property type="match status" value="1"/>
</dbReference>
<feature type="compositionally biased region" description="Basic residues" evidence="2">
    <location>
        <begin position="621"/>
        <end position="633"/>
    </location>
</feature>
<feature type="compositionally biased region" description="Gly residues" evidence="2">
    <location>
        <begin position="188"/>
        <end position="205"/>
    </location>
</feature>
<keyword evidence="5" id="KW-1185">Reference proteome</keyword>
<dbReference type="SUPFAM" id="SSF54791">
    <property type="entry name" value="Eukaryotic type KH-domain (KH-domain type I)"/>
    <property type="match status" value="1"/>
</dbReference>
<dbReference type="InterPro" id="IPR000504">
    <property type="entry name" value="RRM_dom"/>
</dbReference>
<dbReference type="InterPro" id="IPR035979">
    <property type="entry name" value="RBD_domain_sf"/>
</dbReference>
<feature type="compositionally biased region" description="Low complexity" evidence="2">
    <location>
        <begin position="318"/>
        <end position="331"/>
    </location>
</feature>
<sequence length="831" mass="85732">MAEVMTSRPHDAAAALSQTDASLKESSQTIEGVLEQLHGFNINPSELTKDVYNLFQSHTSQVSSSGTPVQESAKPDQMPSLSTPPSATRPPTAAATSPTPTPTGAERGPTEPPTDTEQHQQPSAVEQRGGRPSQSSPAGMTTSPCTPEKPGSSSGDGMDAAVAAAEVGEEDSGDSDGNLAVPPTSMRGGMGEGGAASGGGMGTGMGMAVPDAPPPDTPSVTVSVEGIGFQYQLTEEDLGKVFSRYGRVASVHVPPDGTFAVVTYEDFDDARKALNDLNGKLLTGVQGCLRVGWYRGQQLNITPTSSASSQARATGGLSTSPSAHAAAHTGSWTTPANVGVSMGEPSRGSFSSSPAFETQLPASYNTSTHMLPQSPPNNMTPDGRHIRKYTCRFDVGIENDREFQVARRIIGTKGANMKRIFKMSEAKLRLRGKGSGFLEGNTKQESPESLHLCVSCRDYMGYRTAVQMSTELLLSIYEDYRKFCEEKGMPPPNLRIQLREHPLIAKAPRNPRDDHGLMPGGQGPANRGGQWVGLGQQYVGYGGVPPPPIQPPPPPSAGFFGQPNGIMSPSTFGNFGAPPGGIPPHPHHRQHGNLTPLGGRNAWAAEPSYGHQQPGPGQGHMMHHSQQQHHHHTQQSMAMFGGHYLTTAGVGGASGMGGDGSPTVGGGGGAGVMHQGTFFPHAVAGPHASSGRSPVGTASTYTHTPQSQPSPLSVRTMPGWQQAQQTAAASSARVDASHPAASSSTTTMAGQPNHTGDPSGMSFPEWGYFGAFDGSVGASSASGGGAGARAGGAAGGGESGAPHQVGEGGSNAAPSWTPWAPRSPPGAAVSS</sequence>
<evidence type="ECO:0000313" key="5">
    <source>
        <dbReference type="Proteomes" id="UP000041254"/>
    </source>
</evidence>
<feature type="region of interest" description="Disordered" evidence="2">
    <location>
        <begin position="680"/>
        <end position="761"/>
    </location>
</feature>
<dbReference type="EMBL" id="CDMY01000897">
    <property type="protein sequence ID" value="CEM36591.1"/>
    <property type="molecule type" value="Genomic_DNA"/>
</dbReference>
<feature type="compositionally biased region" description="Polar residues" evidence="2">
    <location>
        <begin position="59"/>
        <end position="70"/>
    </location>
</feature>
<feature type="compositionally biased region" description="Polar residues" evidence="2">
    <location>
        <begin position="113"/>
        <end position="124"/>
    </location>
</feature>
<dbReference type="InterPro" id="IPR047889">
    <property type="entry name" value="KHDC4_KH-I_second"/>
</dbReference>
<feature type="compositionally biased region" description="Polar residues" evidence="2">
    <location>
        <begin position="690"/>
        <end position="713"/>
    </location>
</feature>
<dbReference type="OrthoDB" id="5989967at2759"/>
<dbReference type="AlphaFoldDB" id="A0A0G4GZA9"/>
<feature type="region of interest" description="Disordered" evidence="2">
    <location>
        <begin position="365"/>
        <end position="384"/>
    </location>
</feature>
<dbReference type="SUPFAM" id="SSF54928">
    <property type="entry name" value="RNA-binding domain, RBD"/>
    <property type="match status" value="1"/>
</dbReference>
<accession>A0A0G4GZA9</accession>
<dbReference type="GO" id="GO:0005634">
    <property type="term" value="C:nucleus"/>
    <property type="evidence" value="ECO:0007669"/>
    <property type="project" value="InterPro"/>
</dbReference>
<feature type="region of interest" description="Disordered" evidence="2">
    <location>
        <begin position="59"/>
        <end position="218"/>
    </location>
</feature>
<feature type="compositionally biased region" description="Low complexity" evidence="2">
    <location>
        <begin position="740"/>
        <end position="749"/>
    </location>
</feature>
<dbReference type="SMART" id="SM00360">
    <property type="entry name" value="RRM"/>
    <property type="match status" value="1"/>
</dbReference>
<dbReference type="Gene3D" id="3.30.70.330">
    <property type="match status" value="1"/>
</dbReference>
<dbReference type="InParanoid" id="A0A0G4GZA9"/>
<feature type="domain" description="RRM" evidence="3">
    <location>
        <begin position="220"/>
        <end position="306"/>
    </location>
</feature>
<evidence type="ECO:0000256" key="1">
    <source>
        <dbReference type="PROSITE-ProRule" id="PRU00176"/>
    </source>
</evidence>
<dbReference type="CDD" id="cd22386">
    <property type="entry name" value="KH-I_KHDC4_rpt2"/>
    <property type="match status" value="1"/>
</dbReference>
<feature type="region of interest" description="Disordered" evidence="2">
    <location>
        <begin position="1"/>
        <end position="20"/>
    </location>
</feature>
<dbReference type="PROSITE" id="PS50102">
    <property type="entry name" value="RRM"/>
    <property type="match status" value="1"/>
</dbReference>
<feature type="compositionally biased region" description="Low complexity" evidence="2">
    <location>
        <begin position="79"/>
        <end position="98"/>
    </location>
</feature>
<gene>
    <name evidence="4" type="ORF">Vbra_19158</name>
</gene>
<evidence type="ECO:0000256" key="2">
    <source>
        <dbReference type="SAM" id="MobiDB-lite"/>
    </source>
</evidence>
<dbReference type="PANTHER" id="PTHR15744">
    <property type="entry name" value="BLOM7"/>
    <property type="match status" value="1"/>
</dbReference>
<reference evidence="4 5" key="1">
    <citation type="submission" date="2014-11" db="EMBL/GenBank/DDBJ databases">
        <authorList>
            <person name="Zhu J."/>
            <person name="Qi W."/>
            <person name="Song R."/>
        </authorList>
    </citation>
    <scope>NUCLEOTIDE SEQUENCE [LARGE SCALE GENOMIC DNA]</scope>
</reference>
<feature type="compositionally biased region" description="Gly residues" evidence="2">
    <location>
        <begin position="782"/>
        <end position="799"/>
    </location>
</feature>
<protein>
    <recommendedName>
        <fullName evidence="3">RRM domain-containing protein</fullName>
    </recommendedName>
</protein>
<dbReference type="CDD" id="cd00590">
    <property type="entry name" value="RRM_SF"/>
    <property type="match status" value="1"/>
</dbReference>
<dbReference type="Gene3D" id="3.30.1370.10">
    <property type="entry name" value="K Homology domain, type 1"/>
    <property type="match status" value="1"/>
</dbReference>
<dbReference type="GO" id="GO:0003723">
    <property type="term" value="F:RNA binding"/>
    <property type="evidence" value="ECO:0007669"/>
    <property type="project" value="UniProtKB-UniRule"/>
</dbReference>
<keyword evidence="1" id="KW-0694">RNA-binding</keyword>
<feature type="region of interest" description="Disordered" evidence="2">
    <location>
        <begin position="778"/>
        <end position="831"/>
    </location>
</feature>
<dbReference type="InterPro" id="IPR036612">
    <property type="entry name" value="KH_dom_type_1_sf"/>
</dbReference>
<dbReference type="Pfam" id="PF00076">
    <property type="entry name" value="RRM_1"/>
    <property type="match status" value="1"/>
</dbReference>
<dbReference type="InterPro" id="IPR031121">
    <property type="entry name" value="RIK/BLOM7"/>
</dbReference>
<feature type="compositionally biased region" description="Polar residues" evidence="2">
    <location>
        <begin position="303"/>
        <end position="312"/>
    </location>
</feature>
<dbReference type="PANTHER" id="PTHR15744:SF0">
    <property type="entry name" value="KH HOMOLOGY DOMAIN-CONTAINING PROTEIN 4"/>
    <property type="match status" value="1"/>
</dbReference>
<organism evidence="4 5">
    <name type="scientific">Vitrella brassicaformis (strain CCMP3155)</name>
    <dbReference type="NCBI Taxonomy" id="1169540"/>
    <lineage>
        <taxon>Eukaryota</taxon>
        <taxon>Sar</taxon>
        <taxon>Alveolata</taxon>
        <taxon>Colpodellida</taxon>
        <taxon>Vitrellaceae</taxon>
        <taxon>Vitrella</taxon>
    </lineage>
</organism>
<dbReference type="VEuPathDB" id="CryptoDB:Vbra_19158"/>
<feature type="compositionally biased region" description="Low complexity" evidence="2">
    <location>
        <begin position="721"/>
        <end position="732"/>
    </location>
</feature>
<dbReference type="InterPro" id="IPR012677">
    <property type="entry name" value="Nucleotide-bd_a/b_plait_sf"/>
</dbReference>
<feature type="region of interest" description="Disordered" evidence="2">
    <location>
        <begin position="303"/>
        <end position="357"/>
    </location>
</feature>
<feature type="compositionally biased region" description="Polar residues" evidence="2">
    <location>
        <begin position="132"/>
        <end position="145"/>
    </location>
</feature>
<feature type="region of interest" description="Disordered" evidence="2">
    <location>
        <begin position="578"/>
        <end position="635"/>
    </location>
</feature>
<evidence type="ECO:0000313" key="4">
    <source>
        <dbReference type="EMBL" id="CEM36591.1"/>
    </source>
</evidence>
<evidence type="ECO:0000259" key="3">
    <source>
        <dbReference type="PROSITE" id="PS50102"/>
    </source>
</evidence>
<dbReference type="InterPro" id="IPR055256">
    <property type="entry name" value="KH_1_KHDC4/BBP-like"/>
</dbReference>
<feature type="compositionally biased region" description="Polar residues" evidence="2">
    <location>
        <begin position="348"/>
        <end position="357"/>
    </location>
</feature>
<name>A0A0G4GZA9_VITBC</name>
<feature type="compositionally biased region" description="Low complexity" evidence="2">
    <location>
        <begin position="151"/>
        <end position="166"/>
    </location>
</feature>